<sequence>MPTTATIHDSLASHTVHPLFLLHIPTLARCRLAPTPATMNVDTAHGLPTTQKRLSGVSCALPSVSGGAQGTNALTKILCRSPSLPRRTHVGRPARVSISDEQACLLTKIHVDDIDIHVHAATVHATAIHVATIHASPWPSPPLARCSIYTPEPRVSPRRVATAPVSPPIDPDCAHHRSNRATP</sequence>
<keyword evidence="3" id="KW-1185">Reference proteome</keyword>
<evidence type="ECO:0000313" key="2">
    <source>
        <dbReference type="EMBL" id="EPS92841.1"/>
    </source>
</evidence>
<dbReference type="HOGENOM" id="CLU_1475191_0_0_1"/>
<dbReference type="InParanoid" id="S8DH35"/>
<dbReference type="Proteomes" id="UP000015241">
    <property type="component" value="Unassembled WGS sequence"/>
</dbReference>
<protein>
    <submittedName>
        <fullName evidence="2">Uncharacterized protein</fullName>
    </submittedName>
</protein>
<dbReference type="AlphaFoldDB" id="S8DH35"/>
<evidence type="ECO:0000313" key="3">
    <source>
        <dbReference type="Proteomes" id="UP000015241"/>
    </source>
</evidence>
<dbReference type="EMBL" id="KE504335">
    <property type="protein sequence ID" value="EPS92841.1"/>
    <property type="molecule type" value="Genomic_DNA"/>
</dbReference>
<accession>S8DH35</accession>
<reference evidence="2 3" key="1">
    <citation type="journal article" date="2012" name="Science">
        <title>The Paleozoic origin of enzymatic lignin decomposition reconstructed from 31 fungal genomes.</title>
        <authorList>
            <person name="Floudas D."/>
            <person name="Binder M."/>
            <person name="Riley R."/>
            <person name="Barry K."/>
            <person name="Blanchette R.A."/>
            <person name="Henrissat B."/>
            <person name="Martinez A.T."/>
            <person name="Otillar R."/>
            <person name="Spatafora J.W."/>
            <person name="Yadav J.S."/>
            <person name="Aerts A."/>
            <person name="Benoit I."/>
            <person name="Boyd A."/>
            <person name="Carlson A."/>
            <person name="Copeland A."/>
            <person name="Coutinho P.M."/>
            <person name="de Vries R.P."/>
            <person name="Ferreira P."/>
            <person name="Findley K."/>
            <person name="Foster B."/>
            <person name="Gaskell J."/>
            <person name="Glotzer D."/>
            <person name="Gorecki P."/>
            <person name="Heitman J."/>
            <person name="Hesse C."/>
            <person name="Hori C."/>
            <person name="Igarashi K."/>
            <person name="Jurgens J.A."/>
            <person name="Kallen N."/>
            <person name="Kersten P."/>
            <person name="Kohler A."/>
            <person name="Kuees U."/>
            <person name="Kumar T.K.A."/>
            <person name="Kuo A."/>
            <person name="LaButti K."/>
            <person name="Larrondo L.F."/>
            <person name="Lindquist E."/>
            <person name="Ling A."/>
            <person name="Lombard V."/>
            <person name="Lucas S."/>
            <person name="Lundell T."/>
            <person name="Martin R."/>
            <person name="McLaughlin D.J."/>
            <person name="Morgenstern I."/>
            <person name="Morin E."/>
            <person name="Murat C."/>
            <person name="Nagy L.G."/>
            <person name="Nolan M."/>
            <person name="Ohm R.A."/>
            <person name="Patyshakuliyeva A."/>
            <person name="Rokas A."/>
            <person name="Ruiz-Duenas F.J."/>
            <person name="Sabat G."/>
            <person name="Salamov A."/>
            <person name="Samejima M."/>
            <person name="Schmutz J."/>
            <person name="Slot J.C."/>
            <person name="St John F."/>
            <person name="Stenlid J."/>
            <person name="Sun H."/>
            <person name="Sun S."/>
            <person name="Syed K."/>
            <person name="Tsang A."/>
            <person name="Wiebenga A."/>
            <person name="Young D."/>
            <person name="Pisabarro A."/>
            <person name="Eastwood D.C."/>
            <person name="Martin F."/>
            <person name="Cullen D."/>
            <person name="Grigoriev I.V."/>
            <person name="Hibbett D.S."/>
        </authorList>
    </citation>
    <scope>NUCLEOTIDE SEQUENCE</scope>
    <source>
        <strain evidence="3">FP-58527</strain>
    </source>
</reference>
<evidence type="ECO:0000256" key="1">
    <source>
        <dbReference type="SAM" id="MobiDB-lite"/>
    </source>
</evidence>
<gene>
    <name evidence="2" type="ORF">FOMPIDRAFT_1056516</name>
</gene>
<feature type="region of interest" description="Disordered" evidence="1">
    <location>
        <begin position="158"/>
        <end position="183"/>
    </location>
</feature>
<organism evidence="2 3">
    <name type="scientific">Fomitopsis schrenkii</name>
    <name type="common">Brown rot fungus</name>
    <dbReference type="NCBI Taxonomy" id="2126942"/>
    <lineage>
        <taxon>Eukaryota</taxon>
        <taxon>Fungi</taxon>
        <taxon>Dikarya</taxon>
        <taxon>Basidiomycota</taxon>
        <taxon>Agaricomycotina</taxon>
        <taxon>Agaricomycetes</taxon>
        <taxon>Polyporales</taxon>
        <taxon>Fomitopsis</taxon>
    </lineage>
</organism>
<proteinExistence type="predicted"/>
<name>S8DH35_FOMSC</name>